<gene>
    <name evidence="1" type="ORF">EZS27_030669</name>
</gene>
<proteinExistence type="predicted"/>
<dbReference type="InterPro" id="IPR008969">
    <property type="entry name" value="CarboxyPept-like_regulatory"/>
</dbReference>
<dbReference type="Gene3D" id="2.60.40.1120">
    <property type="entry name" value="Carboxypeptidase-like, regulatory domain"/>
    <property type="match status" value="1"/>
</dbReference>
<organism evidence="1">
    <name type="scientific">termite gut metagenome</name>
    <dbReference type="NCBI Taxonomy" id="433724"/>
    <lineage>
        <taxon>unclassified sequences</taxon>
        <taxon>metagenomes</taxon>
        <taxon>organismal metagenomes</taxon>
    </lineage>
</organism>
<dbReference type="Pfam" id="PF13620">
    <property type="entry name" value="CarboxypepD_reg"/>
    <property type="match status" value="1"/>
</dbReference>
<reference evidence="1" key="1">
    <citation type="submission" date="2019-03" db="EMBL/GenBank/DDBJ databases">
        <title>Single cell metagenomics reveals metabolic interactions within the superorganism composed of flagellate Streblomastix strix and complex community of Bacteroidetes bacteria on its surface.</title>
        <authorList>
            <person name="Treitli S.C."/>
            <person name="Kolisko M."/>
            <person name="Husnik F."/>
            <person name="Keeling P."/>
            <person name="Hampl V."/>
        </authorList>
    </citation>
    <scope>NUCLEOTIDE SEQUENCE</scope>
    <source>
        <strain evidence="1">STM</strain>
    </source>
</reference>
<evidence type="ECO:0008006" key="2">
    <source>
        <dbReference type="Google" id="ProtNLM"/>
    </source>
</evidence>
<name>A0A5J4QEH6_9ZZZZ</name>
<protein>
    <recommendedName>
        <fullName evidence="2">TonB-dependent receptor SusC</fullName>
    </recommendedName>
</protein>
<comment type="caution">
    <text evidence="1">The sequence shown here is derived from an EMBL/GenBank/DDBJ whole genome shotgun (WGS) entry which is preliminary data.</text>
</comment>
<sequence length="95" mass="10282">MKRVILFVFAGILAAIQAVSAQNTSVKGKISDATNHNPIEYANVLLLKSDSTFVSGASSDFEGTFEIKNVLVGSYLLSASYLSYEILYQIAVKMV</sequence>
<dbReference type="AlphaFoldDB" id="A0A5J4QEH6"/>
<accession>A0A5J4QEH6</accession>
<evidence type="ECO:0000313" key="1">
    <source>
        <dbReference type="EMBL" id="KAA6319438.1"/>
    </source>
</evidence>
<dbReference type="EMBL" id="SNRY01003878">
    <property type="protein sequence ID" value="KAA6319438.1"/>
    <property type="molecule type" value="Genomic_DNA"/>
</dbReference>
<dbReference type="SUPFAM" id="SSF49464">
    <property type="entry name" value="Carboxypeptidase regulatory domain-like"/>
    <property type="match status" value="1"/>
</dbReference>